<evidence type="ECO:0000259" key="1">
    <source>
        <dbReference type="Pfam" id="PF13676"/>
    </source>
</evidence>
<sequence length="288" mass="31418">MRLFLSHSSQDHQVAAGLVAQLKALGHSVWFAPAKIQAGHCFASEISAAMREVEAFLLLASGRAIGSGHQLGSEEVKTELKMARERRIPVIPLKVDASLDGGGAQGFDYLLKNYQWLDLQPMLSVSHFADMALLIDAALNVRGNTANLPIESLIAQAEQRLRDKDWRRASALLEALAVPVERTGQHKLLLLIAKLQSQPIKRLTKSKADAIIAQLEGLSLGAEAAPGLYLQALLSEGFYRAQAIADPTPGFDALKHAAQGQGRLKAKYVTMTDTMLRNSTAFVTQWRY</sequence>
<feature type="domain" description="TIR" evidence="1">
    <location>
        <begin position="4"/>
        <end position="120"/>
    </location>
</feature>
<keyword evidence="3" id="KW-1185">Reference proteome</keyword>
<name>A0ABP9FDV8_9GAMM</name>
<dbReference type="Proteomes" id="UP001499988">
    <property type="component" value="Unassembled WGS sequence"/>
</dbReference>
<dbReference type="InterPro" id="IPR000157">
    <property type="entry name" value="TIR_dom"/>
</dbReference>
<dbReference type="RefSeq" id="WP_345336894.1">
    <property type="nucleotide sequence ID" value="NZ_BAABJZ010000101.1"/>
</dbReference>
<evidence type="ECO:0000313" key="2">
    <source>
        <dbReference type="EMBL" id="GAA4899402.1"/>
    </source>
</evidence>
<reference evidence="3" key="1">
    <citation type="journal article" date="2019" name="Int. J. Syst. Evol. Microbiol.">
        <title>The Global Catalogue of Microorganisms (GCM) 10K type strain sequencing project: providing services to taxonomists for standard genome sequencing and annotation.</title>
        <authorList>
            <consortium name="The Broad Institute Genomics Platform"/>
            <consortium name="The Broad Institute Genome Sequencing Center for Infectious Disease"/>
            <person name="Wu L."/>
            <person name="Ma J."/>
        </authorList>
    </citation>
    <scope>NUCLEOTIDE SEQUENCE [LARGE SCALE GENOMIC DNA]</scope>
    <source>
        <strain evidence="3">JCM 18401</strain>
    </source>
</reference>
<dbReference type="InterPro" id="IPR035897">
    <property type="entry name" value="Toll_tir_struct_dom_sf"/>
</dbReference>
<proteinExistence type="predicted"/>
<evidence type="ECO:0000313" key="3">
    <source>
        <dbReference type="Proteomes" id="UP001499988"/>
    </source>
</evidence>
<dbReference type="Pfam" id="PF13676">
    <property type="entry name" value="TIR_2"/>
    <property type="match status" value="1"/>
</dbReference>
<dbReference type="EMBL" id="BAABJZ010000101">
    <property type="protein sequence ID" value="GAA4899402.1"/>
    <property type="molecule type" value="Genomic_DNA"/>
</dbReference>
<dbReference type="SUPFAM" id="SSF52200">
    <property type="entry name" value="Toll/Interleukin receptor TIR domain"/>
    <property type="match status" value="1"/>
</dbReference>
<accession>A0ABP9FDV8</accession>
<organism evidence="2 3">
    <name type="scientific">Ferrimonas pelagia</name>
    <dbReference type="NCBI Taxonomy" id="1177826"/>
    <lineage>
        <taxon>Bacteria</taxon>
        <taxon>Pseudomonadati</taxon>
        <taxon>Pseudomonadota</taxon>
        <taxon>Gammaproteobacteria</taxon>
        <taxon>Alteromonadales</taxon>
        <taxon>Ferrimonadaceae</taxon>
        <taxon>Ferrimonas</taxon>
    </lineage>
</organism>
<gene>
    <name evidence="2" type="ORF">GCM10023333_36280</name>
</gene>
<dbReference type="Gene3D" id="3.40.50.10140">
    <property type="entry name" value="Toll/interleukin-1 receptor homology (TIR) domain"/>
    <property type="match status" value="1"/>
</dbReference>
<protein>
    <recommendedName>
        <fullName evidence="1">TIR domain-containing protein</fullName>
    </recommendedName>
</protein>
<comment type="caution">
    <text evidence="2">The sequence shown here is derived from an EMBL/GenBank/DDBJ whole genome shotgun (WGS) entry which is preliminary data.</text>
</comment>